<name>A0A2P2R553_RHIMU</name>
<accession>A0A2P2R553</accession>
<proteinExistence type="predicted"/>
<protein>
    <submittedName>
        <fullName evidence="1">Uncharacterized protein</fullName>
    </submittedName>
</protein>
<dbReference type="AlphaFoldDB" id="A0A2P2R553"/>
<sequence length="25" mass="3123">MQEGWKMRGHFCNCYFVCFELHSRL</sequence>
<dbReference type="EMBL" id="GGEC01093928">
    <property type="protein sequence ID" value="MBX74412.1"/>
    <property type="molecule type" value="Transcribed_RNA"/>
</dbReference>
<organism evidence="1">
    <name type="scientific">Rhizophora mucronata</name>
    <name type="common">Asiatic mangrove</name>
    <dbReference type="NCBI Taxonomy" id="61149"/>
    <lineage>
        <taxon>Eukaryota</taxon>
        <taxon>Viridiplantae</taxon>
        <taxon>Streptophyta</taxon>
        <taxon>Embryophyta</taxon>
        <taxon>Tracheophyta</taxon>
        <taxon>Spermatophyta</taxon>
        <taxon>Magnoliopsida</taxon>
        <taxon>eudicotyledons</taxon>
        <taxon>Gunneridae</taxon>
        <taxon>Pentapetalae</taxon>
        <taxon>rosids</taxon>
        <taxon>fabids</taxon>
        <taxon>Malpighiales</taxon>
        <taxon>Rhizophoraceae</taxon>
        <taxon>Rhizophora</taxon>
    </lineage>
</organism>
<evidence type="ECO:0000313" key="1">
    <source>
        <dbReference type="EMBL" id="MBX74412.1"/>
    </source>
</evidence>
<reference evidence="1" key="1">
    <citation type="submission" date="2018-02" db="EMBL/GenBank/DDBJ databases">
        <title>Rhizophora mucronata_Transcriptome.</title>
        <authorList>
            <person name="Meera S.P."/>
            <person name="Sreeshan A."/>
            <person name="Augustine A."/>
        </authorList>
    </citation>
    <scope>NUCLEOTIDE SEQUENCE</scope>
    <source>
        <tissue evidence="1">Leaf</tissue>
    </source>
</reference>